<proteinExistence type="predicted"/>
<dbReference type="PANTHER" id="PTHR46902:SF1">
    <property type="entry name" value="DOMON DOMAIN-CONTAINING PROTEIN FRRS1L"/>
    <property type="match status" value="1"/>
</dbReference>
<evidence type="ECO:0000313" key="3">
    <source>
        <dbReference type="Proteomes" id="UP000492821"/>
    </source>
</evidence>
<name>A0A7E4VC55_PANRE</name>
<evidence type="ECO:0000256" key="1">
    <source>
        <dbReference type="SAM" id="MobiDB-lite"/>
    </source>
</evidence>
<dbReference type="InterPro" id="IPR042789">
    <property type="entry name" value="FRRS1L"/>
</dbReference>
<evidence type="ECO:0000313" key="4">
    <source>
        <dbReference type="WBParaSite" id="Pan_g1918.t1"/>
    </source>
</evidence>
<protein>
    <submittedName>
        <fullName evidence="4">DOMON domain-containing protein</fullName>
    </submittedName>
</protein>
<organism evidence="3 4">
    <name type="scientific">Panagrellus redivivus</name>
    <name type="common">Microworm</name>
    <dbReference type="NCBI Taxonomy" id="6233"/>
    <lineage>
        <taxon>Eukaryota</taxon>
        <taxon>Metazoa</taxon>
        <taxon>Ecdysozoa</taxon>
        <taxon>Nematoda</taxon>
        <taxon>Chromadorea</taxon>
        <taxon>Rhabditida</taxon>
        <taxon>Tylenchina</taxon>
        <taxon>Panagrolaimomorpha</taxon>
        <taxon>Panagrolaimoidea</taxon>
        <taxon>Panagrolaimidae</taxon>
        <taxon>Panagrellus</taxon>
    </lineage>
</organism>
<feature type="region of interest" description="Disordered" evidence="1">
    <location>
        <begin position="226"/>
        <end position="256"/>
    </location>
</feature>
<keyword evidence="2" id="KW-0732">Signal</keyword>
<feature type="chain" id="PRO_5028992270" evidence="2">
    <location>
        <begin position="21"/>
        <end position="276"/>
    </location>
</feature>
<sequence>MKLCSRLIALALLAATGALAQMVVMDREGCGETKGCLFKPAGCDPMRDCTIGIIFYVSGLNLLSIQVVATMLLPPPPLQYIAIGFSQDSSMGDDMITECVISPVADEFSMEPEVFVSYNIGKSNDRTYLNETEQNILIRDVKGEAVNGRISCQWAQQIIPQIPSHGGRLWNLNRKYYVLGATGSAQPDEVNAHDTSMGSHFYPMVSARPINPSVIGEKIYDLPPPYVAPPKPTTPVPPPTSPKPKPSKKNSANGSSSGLALPLFISIFLYCFKLIL</sequence>
<feature type="signal peptide" evidence="2">
    <location>
        <begin position="1"/>
        <end position="20"/>
    </location>
</feature>
<dbReference type="WBParaSite" id="Pan_g1918.t1">
    <property type="protein sequence ID" value="Pan_g1918.t1"/>
    <property type="gene ID" value="Pan_g1918"/>
</dbReference>
<reference evidence="4" key="2">
    <citation type="submission" date="2020-10" db="UniProtKB">
        <authorList>
            <consortium name="WormBaseParasite"/>
        </authorList>
    </citation>
    <scope>IDENTIFICATION</scope>
</reference>
<dbReference type="AlphaFoldDB" id="A0A7E4VC55"/>
<dbReference type="Proteomes" id="UP000492821">
    <property type="component" value="Unassembled WGS sequence"/>
</dbReference>
<dbReference type="PANTHER" id="PTHR46902">
    <property type="entry name" value="DOMON DOMAIN-CONTAINING PROTEIN FRRS1L"/>
    <property type="match status" value="1"/>
</dbReference>
<dbReference type="GO" id="GO:1900449">
    <property type="term" value="P:regulation of glutamate receptor signaling pathway"/>
    <property type="evidence" value="ECO:0007669"/>
    <property type="project" value="InterPro"/>
</dbReference>
<evidence type="ECO:0000256" key="2">
    <source>
        <dbReference type="SAM" id="SignalP"/>
    </source>
</evidence>
<accession>A0A7E4VC55</accession>
<dbReference type="CDD" id="cd09628">
    <property type="entry name" value="DOMON_SDR_2_like"/>
    <property type="match status" value="1"/>
</dbReference>
<reference evidence="3" key="1">
    <citation type="journal article" date="2013" name="Genetics">
        <title>The draft genome and transcriptome of Panagrellus redivivus are shaped by the harsh demands of a free-living lifestyle.</title>
        <authorList>
            <person name="Srinivasan J."/>
            <person name="Dillman A.R."/>
            <person name="Macchietto M.G."/>
            <person name="Heikkinen L."/>
            <person name="Lakso M."/>
            <person name="Fracchia K.M."/>
            <person name="Antoshechkin I."/>
            <person name="Mortazavi A."/>
            <person name="Wong G."/>
            <person name="Sternberg P.W."/>
        </authorList>
    </citation>
    <scope>NUCLEOTIDE SEQUENCE [LARGE SCALE GENOMIC DNA]</scope>
    <source>
        <strain evidence="3">MT8872</strain>
    </source>
</reference>
<feature type="compositionally biased region" description="Pro residues" evidence="1">
    <location>
        <begin position="226"/>
        <end position="244"/>
    </location>
</feature>
<keyword evidence="3" id="KW-1185">Reference proteome</keyword>